<evidence type="ECO:0000256" key="1">
    <source>
        <dbReference type="ARBA" id="ARBA00008072"/>
    </source>
</evidence>
<dbReference type="InterPro" id="IPR020843">
    <property type="entry name" value="ER"/>
</dbReference>
<dbReference type="PANTHER" id="PTHR45348:SF5">
    <property type="entry name" value="OXIDOREDUCTASE, PUTATIVE (AFU_ORTHOLOGUE AFUA_8G01420)-RELATED"/>
    <property type="match status" value="1"/>
</dbReference>
<name>A0AA38RJW7_9PEZI</name>
<dbReference type="InterPro" id="IPR013154">
    <property type="entry name" value="ADH-like_N"/>
</dbReference>
<evidence type="ECO:0000313" key="5">
    <source>
        <dbReference type="Proteomes" id="UP001174694"/>
    </source>
</evidence>
<dbReference type="AlphaFoldDB" id="A0AA38RJW7"/>
<dbReference type="Proteomes" id="UP001174694">
    <property type="component" value="Unassembled WGS sequence"/>
</dbReference>
<evidence type="ECO:0000259" key="3">
    <source>
        <dbReference type="SMART" id="SM00829"/>
    </source>
</evidence>
<organism evidence="4 5">
    <name type="scientific">Pleurostoma richardsiae</name>
    <dbReference type="NCBI Taxonomy" id="41990"/>
    <lineage>
        <taxon>Eukaryota</taxon>
        <taxon>Fungi</taxon>
        <taxon>Dikarya</taxon>
        <taxon>Ascomycota</taxon>
        <taxon>Pezizomycotina</taxon>
        <taxon>Sordariomycetes</taxon>
        <taxon>Sordariomycetidae</taxon>
        <taxon>Calosphaeriales</taxon>
        <taxon>Pleurostomataceae</taxon>
        <taxon>Pleurostoma</taxon>
    </lineage>
</organism>
<feature type="domain" description="Enoyl reductase (ER)" evidence="3">
    <location>
        <begin position="15"/>
        <end position="345"/>
    </location>
</feature>
<dbReference type="Gene3D" id="3.40.50.720">
    <property type="entry name" value="NAD(P)-binding Rossmann-like Domain"/>
    <property type="match status" value="1"/>
</dbReference>
<dbReference type="SUPFAM" id="SSF50129">
    <property type="entry name" value="GroES-like"/>
    <property type="match status" value="1"/>
</dbReference>
<proteinExistence type="inferred from homology"/>
<dbReference type="PANTHER" id="PTHR45348">
    <property type="entry name" value="HYPOTHETICAL OXIDOREDUCTASE (EUROFUNG)"/>
    <property type="match status" value="1"/>
</dbReference>
<reference evidence="4" key="1">
    <citation type="submission" date="2022-07" db="EMBL/GenBank/DDBJ databases">
        <title>Fungi with potential for degradation of polypropylene.</title>
        <authorList>
            <person name="Gostincar C."/>
        </authorList>
    </citation>
    <scope>NUCLEOTIDE SEQUENCE</scope>
    <source>
        <strain evidence="4">EXF-13308</strain>
    </source>
</reference>
<keyword evidence="2" id="KW-0560">Oxidoreductase</keyword>
<dbReference type="InterPro" id="IPR011032">
    <property type="entry name" value="GroES-like_sf"/>
</dbReference>
<dbReference type="EMBL" id="JANBVO010000030">
    <property type="protein sequence ID" value="KAJ9138414.1"/>
    <property type="molecule type" value="Genomic_DNA"/>
</dbReference>
<comment type="similarity">
    <text evidence="1">Belongs to the zinc-containing alcohol dehydrogenase family.</text>
</comment>
<dbReference type="InterPro" id="IPR036291">
    <property type="entry name" value="NAD(P)-bd_dom_sf"/>
</dbReference>
<dbReference type="InterPro" id="IPR047122">
    <property type="entry name" value="Trans-enoyl_RdTase-like"/>
</dbReference>
<dbReference type="SUPFAM" id="SSF51735">
    <property type="entry name" value="NAD(P)-binding Rossmann-fold domains"/>
    <property type="match status" value="1"/>
</dbReference>
<comment type="caution">
    <text evidence="4">The sequence shown here is derived from an EMBL/GenBank/DDBJ whole genome shotgun (WGS) entry which is preliminary data.</text>
</comment>
<keyword evidence="5" id="KW-1185">Reference proteome</keyword>
<evidence type="ECO:0000256" key="2">
    <source>
        <dbReference type="ARBA" id="ARBA00023002"/>
    </source>
</evidence>
<protein>
    <submittedName>
        <fullName evidence="4">GroES-like protein</fullName>
    </submittedName>
</protein>
<dbReference type="Pfam" id="PF08240">
    <property type="entry name" value="ADH_N"/>
    <property type="match status" value="1"/>
</dbReference>
<evidence type="ECO:0000313" key="4">
    <source>
        <dbReference type="EMBL" id="KAJ9138414.1"/>
    </source>
</evidence>
<dbReference type="Gene3D" id="3.90.180.10">
    <property type="entry name" value="Medium-chain alcohol dehydrogenases, catalytic domain"/>
    <property type="match status" value="1"/>
</dbReference>
<dbReference type="CDD" id="cd08249">
    <property type="entry name" value="enoyl_reductase_like"/>
    <property type="match status" value="1"/>
</dbReference>
<dbReference type="Pfam" id="PF00107">
    <property type="entry name" value="ADH_zinc_N"/>
    <property type="match status" value="1"/>
</dbReference>
<accession>A0AA38RJW7</accession>
<dbReference type="InterPro" id="IPR013149">
    <property type="entry name" value="ADH-like_C"/>
</dbReference>
<dbReference type="GO" id="GO:0016651">
    <property type="term" value="F:oxidoreductase activity, acting on NAD(P)H"/>
    <property type="evidence" value="ECO:0007669"/>
    <property type="project" value="InterPro"/>
</dbReference>
<dbReference type="SMART" id="SM00829">
    <property type="entry name" value="PKS_ER"/>
    <property type="match status" value="1"/>
</dbReference>
<sequence length="354" mass="37617">MLEFKVWGKPEYAGKTIESEVPKPGPKEVLVKVIAAGLNPKDWKFVQSRDESRALNAGDDMTGIVEAVGADVWEYKPGDRVAAFHVMGAPHGAYADYAVAPASTTFPLPPNISFEAGAGLPLSAMTAALALYQYLQIPLPTTPAGPADGRDEPLVIYGGASAVGAYALQLAKLSGIRTIITVAGGGIEFVRSLDAATHIVDYRRGAVEEDILAALGGRPLTLAFDAICGHGSYEYLSSVLVRSSGGGHLNMVDPPSPSEFAFPPELRTSRTFVASAYYQEHAAIDADQAFKDGEFALAFYRYLSHLLAEGRFAPHPFEVLPGGLPAVVGGLRALREGRVSAKKLVVRLTDTPHI</sequence>
<gene>
    <name evidence="4" type="ORF">NKR23_g8599</name>
</gene>